<keyword evidence="3" id="KW-1185">Reference proteome</keyword>
<sequence length="106" mass="11251">MVLLLPVAPDSTPRCGLPVGQTGTTDSFMARLNGYSVHPSYCSRLHPSNQFPTPPSSPLTNALVERDEPPPSLLVPPVPALYPSLVRSLLELLPASASSCMTCPLL</sequence>
<reference evidence="2 3" key="1">
    <citation type="submission" date="2016-03" db="EMBL/GenBank/DDBJ databases">
        <authorList>
            <person name="Ploux O."/>
        </authorList>
    </citation>
    <scope>NUCLEOTIDE SEQUENCE [LARGE SCALE GENOMIC DNA]</scope>
    <source>
        <strain evidence="2 3">URUG2</strain>
    </source>
</reference>
<dbReference type="AlphaFoldDB" id="A0A2D3VBA3"/>
<dbReference type="Proteomes" id="UP000225277">
    <property type="component" value="Unassembled WGS sequence"/>
</dbReference>
<evidence type="ECO:0000313" key="2">
    <source>
        <dbReference type="EMBL" id="CZT22077.1"/>
    </source>
</evidence>
<gene>
    <name evidence="2" type="ORF">RCC_07945</name>
</gene>
<dbReference type="GeneID" id="35603048"/>
<organism evidence="2 3">
    <name type="scientific">Ramularia collo-cygni</name>
    <dbReference type="NCBI Taxonomy" id="112498"/>
    <lineage>
        <taxon>Eukaryota</taxon>
        <taxon>Fungi</taxon>
        <taxon>Dikarya</taxon>
        <taxon>Ascomycota</taxon>
        <taxon>Pezizomycotina</taxon>
        <taxon>Dothideomycetes</taxon>
        <taxon>Dothideomycetidae</taxon>
        <taxon>Mycosphaerellales</taxon>
        <taxon>Mycosphaerellaceae</taxon>
        <taxon>Ramularia</taxon>
    </lineage>
</organism>
<dbReference type="RefSeq" id="XP_023628966.1">
    <property type="nucleotide sequence ID" value="XM_023773198.1"/>
</dbReference>
<dbReference type="EMBL" id="FJUY01000013">
    <property type="protein sequence ID" value="CZT22077.1"/>
    <property type="molecule type" value="Genomic_DNA"/>
</dbReference>
<proteinExistence type="predicted"/>
<feature type="region of interest" description="Disordered" evidence="1">
    <location>
        <begin position="47"/>
        <end position="70"/>
    </location>
</feature>
<evidence type="ECO:0000256" key="1">
    <source>
        <dbReference type="SAM" id="MobiDB-lite"/>
    </source>
</evidence>
<accession>A0A2D3VBA3</accession>
<evidence type="ECO:0000313" key="3">
    <source>
        <dbReference type="Proteomes" id="UP000225277"/>
    </source>
</evidence>
<name>A0A2D3VBA3_9PEZI</name>
<protein>
    <submittedName>
        <fullName evidence="2">Uncharacterized protein</fullName>
    </submittedName>
</protein>